<dbReference type="PANTHER" id="PTHR30250">
    <property type="entry name" value="PST FAMILY PREDICTED COLANIC ACID TRANSPORTER"/>
    <property type="match status" value="1"/>
</dbReference>
<feature type="transmembrane region" description="Helical" evidence="6">
    <location>
        <begin position="450"/>
        <end position="471"/>
    </location>
</feature>
<dbReference type="Pfam" id="PF13440">
    <property type="entry name" value="Polysacc_synt_3"/>
    <property type="match status" value="1"/>
</dbReference>
<accession>A0AA87U5S5</accession>
<dbReference type="EMBL" id="BAYX01000001">
    <property type="protein sequence ID" value="GAJ90778.1"/>
    <property type="molecule type" value="Genomic_DNA"/>
</dbReference>
<dbReference type="GO" id="GO:0005886">
    <property type="term" value="C:plasma membrane"/>
    <property type="evidence" value="ECO:0007669"/>
    <property type="project" value="UniProtKB-SubCell"/>
</dbReference>
<feature type="transmembrane region" description="Helical" evidence="6">
    <location>
        <begin position="252"/>
        <end position="276"/>
    </location>
</feature>
<feature type="transmembrane region" description="Helical" evidence="6">
    <location>
        <begin position="123"/>
        <end position="144"/>
    </location>
</feature>
<evidence type="ECO:0000256" key="3">
    <source>
        <dbReference type="ARBA" id="ARBA00022692"/>
    </source>
</evidence>
<evidence type="ECO:0008006" key="10">
    <source>
        <dbReference type="Google" id="ProtNLM"/>
    </source>
</evidence>
<feature type="transmembrane region" description="Helical" evidence="6">
    <location>
        <begin position="331"/>
        <end position="351"/>
    </location>
</feature>
<feature type="transmembrane region" description="Helical" evidence="6">
    <location>
        <begin position="392"/>
        <end position="411"/>
    </location>
</feature>
<evidence type="ECO:0000256" key="7">
    <source>
        <dbReference type="SAM" id="SignalP"/>
    </source>
</evidence>
<feature type="transmembrane region" description="Helical" evidence="6">
    <location>
        <begin position="164"/>
        <end position="187"/>
    </location>
</feature>
<feature type="transmembrane region" description="Helical" evidence="6">
    <location>
        <begin position="16"/>
        <end position="36"/>
    </location>
</feature>
<protein>
    <recommendedName>
        <fullName evidence="10">Polysaccharide biosynthesis protein</fullName>
    </recommendedName>
</protein>
<feature type="transmembrane region" description="Helical" evidence="6">
    <location>
        <begin position="423"/>
        <end position="444"/>
    </location>
</feature>
<name>A0AA87U5S5_RHIRH</name>
<evidence type="ECO:0000256" key="4">
    <source>
        <dbReference type="ARBA" id="ARBA00022989"/>
    </source>
</evidence>
<dbReference type="PANTHER" id="PTHR30250:SF26">
    <property type="entry name" value="PSMA PROTEIN"/>
    <property type="match status" value="1"/>
</dbReference>
<keyword evidence="2" id="KW-1003">Cell membrane</keyword>
<dbReference type="AlphaFoldDB" id="A0AA87U5S5"/>
<evidence type="ECO:0000256" key="1">
    <source>
        <dbReference type="ARBA" id="ARBA00004651"/>
    </source>
</evidence>
<evidence type="ECO:0000313" key="9">
    <source>
        <dbReference type="Proteomes" id="UP000026941"/>
    </source>
</evidence>
<comment type="subcellular location">
    <subcellularLocation>
        <location evidence="1">Cell membrane</location>
        <topology evidence="1">Multi-pass membrane protein</topology>
    </subcellularLocation>
</comment>
<keyword evidence="7" id="KW-0732">Signal</keyword>
<evidence type="ECO:0000256" key="5">
    <source>
        <dbReference type="ARBA" id="ARBA00023136"/>
    </source>
</evidence>
<dbReference type="InterPro" id="IPR050833">
    <property type="entry name" value="Poly_Biosynth_Transport"/>
</dbReference>
<reference evidence="8 9" key="1">
    <citation type="submission" date="2014-05" db="EMBL/GenBank/DDBJ databases">
        <title>Whole genome shotgun sequence of Rhizobium rhizogenes NBRC 13257.</title>
        <authorList>
            <person name="Katano-Makiyama Y."/>
            <person name="Hosoyama A."/>
            <person name="Hashimoto M."/>
            <person name="Hosoyama Y."/>
            <person name="Noguchi M."/>
            <person name="Tsuchikane K."/>
            <person name="Kimura A."/>
            <person name="Ohji S."/>
            <person name="Ichikawa N."/>
            <person name="Yamazoe A."/>
            <person name="Fujita N."/>
        </authorList>
    </citation>
    <scope>NUCLEOTIDE SEQUENCE [LARGE SCALE GENOMIC DNA]</scope>
    <source>
        <strain evidence="8 9">NBRC 13257</strain>
    </source>
</reference>
<dbReference type="Proteomes" id="UP000026941">
    <property type="component" value="Unassembled WGS sequence"/>
</dbReference>
<feature type="transmembrane region" description="Helical" evidence="6">
    <location>
        <begin position="297"/>
        <end position="316"/>
    </location>
</feature>
<feature type="chain" id="PRO_5041689688" description="Polysaccharide biosynthesis protein" evidence="7">
    <location>
        <begin position="21"/>
        <end position="505"/>
    </location>
</feature>
<keyword evidence="3 6" id="KW-0812">Transmembrane</keyword>
<keyword evidence="5 6" id="KW-0472">Membrane</keyword>
<keyword evidence="4 6" id="KW-1133">Transmembrane helix</keyword>
<gene>
    <name evidence="8" type="ORF">RRH01S_01_02440</name>
</gene>
<organism evidence="8 9">
    <name type="scientific">Rhizobium rhizogenes NBRC 13257</name>
    <dbReference type="NCBI Taxonomy" id="1220581"/>
    <lineage>
        <taxon>Bacteria</taxon>
        <taxon>Pseudomonadati</taxon>
        <taxon>Pseudomonadota</taxon>
        <taxon>Alphaproteobacteria</taxon>
        <taxon>Hyphomicrobiales</taxon>
        <taxon>Rhizobiaceae</taxon>
        <taxon>Rhizobium/Agrobacterium group</taxon>
        <taxon>Rhizobium</taxon>
    </lineage>
</organism>
<evidence type="ECO:0000256" key="6">
    <source>
        <dbReference type="SAM" id="Phobius"/>
    </source>
</evidence>
<comment type="caution">
    <text evidence="8">The sequence shown here is derived from an EMBL/GenBank/DDBJ whole genome shotgun (WGS) entry which is preliminary data.</text>
</comment>
<sequence>MGVMSAYTSNLLKSSLISLAATVVSLAAGFVSSVIAARLLGPAGSGKVAYALWIATSATALADMGLPQTLLRNAGALSGEGDAWKALVRSAFRSFMISVAMVSTGILFYAVITYTYRDARHAWFWVVTALLFLSYAFYVFSTAIARGRNRFGQTARSTVVGGTLQIPLVFAGAWLLGPTGALIGYVARYLPQALHLRSYIDRNVPASSGALTPEMHRYSRYMWLSDLIEILVLSRIEFLFLGFFFSSTGIGYFAAGLGLAGLIEQVMLQISPALIVSFADAHAKGDRQALQATYGRVIRMVALVMLPISFGGAIIMPDLMPFIFGNAFEPAIPAAATLLAFVWLAGLSVIPWGMISASGRSDLLLRVQIICGLLTMLLLAAMVPLAGLEGAAIARATITTLTFTLLAWTAWTSVHTSVPFGALARTIFAAAICAASAGVAVYYLDGLAAIATAIPVGGIAYLLAVRILRLLEASDSRLLMDTIGGKLPGPARPLVNNLLTFLAPG</sequence>
<evidence type="ECO:0000313" key="8">
    <source>
        <dbReference type="EMBL" id="GAJ90778.1"/>
    </source>
</evidence>
<feature type="transmembrane region" description="Helical" evidence="6">
    <location>
        <begin position="363"/>
        <end position="386"/>
    </location>
</feature>
<proteinExistence type="predicted"/>
<feature type="signal peptide" evidence="7">
    <location>
        <begin position="1"/>
        <end position="20"/>
    </location>
</feature>
<evidence type="ECO:0000256" key="2">
    <source>
        <dbReference type="ARBA" id="ARBA00022475"/>
    </source>
</evidence>
<feature type="transmembrane region" description="Helical" evidence="6">
    <location>
        <begin position="91"/>
        <end position="111"/>
    </location>
</feature>